<dbReference type="SUPFAM" id="SSF74653">
    <property type="entry name" value="TolA/TonB C-terminal domain"/>
    <property type="match status" value="1"/>
</dbReference>
<feature type="compositionally biased region" description="Low complexity" evidence="5">
    <location>
        <begin position="158"/>
        <end position="176"/>
    </location>
</feature>
<evidence type="ECO:0000256" key="2">
    <source>
        <dbReference type="ARBA" id="ARBA00022692"/>
    </source>
</evidence>
<comment type="caution">
    <text evidence="7">The sequence shown here is derived from an EMBL/GenBank/DDBJ whole genome shotgun (WGS) entry which is preliminary data.</text>
</comment>
<feature type="compositionally biased region" description="Polar residues" evidence="5">
    <location>
        <begin position="130"/>
        <end position="140"/>
    </location>
</feature>
<accession>A0A251ZZC0</accession>
<keyword evidence="2" id="KW-0812">Transmembrane</keyword>
<feature type="domain" description="TonB C-terminal" evidence="6">
    <location>
        <begin position="293"/>
        <end position="385"/>
    </location>
</feature>
<protein>
    <submittedName>
        <fullName evidence="7">Energy transducer TonB</fullName>
    </submittedName>
</protein>
<feature type="compositionally biased region" description="Low complexity" evidence="5">
    <location>
        <begin position="212"/>
        <end position="223"/>
    </location>
</feature>
<dbReference type="RefSeq" id="WP_086552961.1">
    <property type="nucleotide sequence ID" value="NZ_JOMO01000044.1"/>
</dbReference>
<sequence length="385" mass="40818">MKAMLSRSSNTRNRQEPRLAVPGHTHAQPDPTMQPDSSLPAHVRDSLKPALTPVPRPKGQGYARVKGTPTPLIRREKYAEPTLGPVFTSSAFAHVLLLAALLWQSTHHNQQGAPTGTQPSVEMVFAPQPATSGMVGQQSPDAGGGNSGKTASTAGQSEPTPDEAAPGPAAPADDVPAAPPLPASSDGLPKPTPQDNKTVKPAHAPSGHKVGPSKTKPSPNSKPQIKKQRHAASPFDNPMDLSFNEAPAPRRSRHGRPGGSGGPIDLSIGPVVENGAINAHYTSRTSIKGVSDDYGQEINAWIERHLFYPDEAIRNGEEGPSSVHVVLDRTGRVRSVYETNSSGSYYLDAATTGMFHGAQLPPVPPDMSGDHFDIDVTVKYILIRR</sequence>
<dbReference type="Proteomes" id="UP000194639">
    <property type="component" value="Unassembled WGS sequence"/>
</dbReference>
<proteinExistence type="predicted"/>
<keyword evidence="3" id="KW-1133">Transmembrane helix</keyword>
<evidence type="ECO:0000259" key="6">
    <source>
        <dbReference type="PROSITE" id="PS52015"/>
    </source>
</evidence>
<feature type="region of interest" description="Disordered" evidence="5">
    <location>
        <begin position="1"/>
        <end position="43"/>
    </location>
</feature>
<gene>
    <name evidence="7" type="ORF">HK12_10760</name>
</gene>
<dbReference type="InterPro" id="IPR037682">
    <property type="entry name" value="TonB_C"/>
</dbReference>
<feature type="compositionally biased region" description="Polar residues" evidence="5">
    <location>
        <begin position="1"/>
        <end position="12"/>
    </location>
</feature>
<dbReference type="PROSITE" id="PS52015">
    <property type="entry name" value="TONB_CTD"/>
    <property type="match status" value="1"/>
</dbReference>
<dbReference type="Pfam" id="PF03544">
    <property type="entry name" value="TonB_C"/>
    <property type="match status" value="1"/>
</dbReference>
<evidence type="ECO:0000256" key="3">
    <source>
        <dbReference type="ARBA" id="ARBA00022989"/>
    </source>
</evidence>
<reference evidence="7 8" key="1">
    <citation type="submission" date="2014-06" db="EMBL/GenBank/DDBJ databases">
        <authorList>
            <person name="Ju J."/>
            <person name="Zhang J."/>
        </authorList>
    </citation>
    <scope>NUCLEOTIDE SEQUENCE [LARGE SCALE GENOMIC DNA]</scope>
    <source>
        <strain evidence="7">DmW_045</strain>
    </source>
</reference>
<dbReference type="AlphaFoldDB" id="A0A251ZZC0"/>
<feature type="compositionally biased region" description="Polar residues" evidence="5">
    <location>
        <begin position="148"/>
        <end position="157"/>
    </location>
</feature>
<evidence type="ECO:0000256" key="4">
    <source>
        <dbReference type="ARBA" id="ARBA00023136"/>
    </source>
</evidence>
<feature type="region of interest" description="Disordered" evidence="5">
    <location>
        <begin position="130"/>
        <end position="267"/>
    </location>
</feature>
<dbReference type="GO" id="GO:0055085">
    <property type="term" value="P:transmembrane transport"/>
    <property type="evidence" value="ECO:0007669"/>
    <property type="project" value="InterPro"/>
</dbReference>
<name>A0A251ZZC0_9PROT</name>
<dbReference type="NCBIfam" id="TIGR01352">
    <property type="entry name" value="tonB_Cterm"/>
    <property type="match status" value="1"/>
</dbReference>
<evidence type="ECO:0000256" key="5">
    <source>
        <dbReference type="SAM" id="MobiDB-lite"/>
    </source>
</evidence>
<organism evidence="7 8">
    <name type="scientific">Acetobacter orientalis</name>
    <dbReference type="NCBI Taxonomy" id="146474"/>
    <lineage>
        <taxon>Bacteria</taxon>
        <taxon>Pseudomonadati</taxon>
        <taxon>Pseudomonadota</taxon>
        <taxon>Alphaproteobacteria</taxon>
        <taxon>Acetobacterales</taxon>
        <taxon>Acetobacteraceae</taxon>
        <taxon>Acetobacter</taxon>
    </lineage>
</organism>
<keyword evidence="4" id="KW-0472">Membrane</keyword>
<evidence type="ECO:0000313" key="7">
    <source>
        <dbReference type="EMBL" id="OUI80020.1"/>
    </source>
</evidence>
<dbReference type="Gene3D" id="3.30.1150.10">
    <property type="match status" value="1"/>
</dbReference>
<evidence type="ECO:0000313" key="8">
    <source>
        <dbReference type="Proteomes" id="UP000194639"/>
    </source>
</evidence>
<dbReference type="GO" id="GO:0016020">
    <property type="term" value="C:membrane"/>
    <property type="evidence" value="ECO:0007669"/>
    <property type="project" value="UniProtKB-SubCell"/>
</dbReference>
<dbReference type="InterPro" id="IPR006260">
    <property type="entry name" value="TonB/TolA_C"/>
</dbReference>
<comment type="subcellular location">
    <subcellularLocation>
        <location evidence="1">Membrane</location>
        <topology evidence="1">Single-pass membrane protein</topology>
    </subcellularLocation>
</comment>
<dbReference type="EMBL" id="JOMO01000044">
    <property type="protein sequence ID" value="OUI80020.1"/>
    <property type="molecule type" value="Genomic_DNA"/>
</dbReference>
<evidence type="ECO:0000256" key="1">
    <source>
        <dbReference type="ARBA" id="ARBA00004167"/>
    </source>
</evidence>